<evidence type="ECO:0000313" key="3">
    <source>
        <dbReference type="EMBL" id="MBU5485802.1"/>
    </source>
</evidence>
<keyword evidence="1" id="KW-0443">Lipid metabolism</keyword>
<dbReference type="InterPro" id="IPR052580">
    <property type="entry name" value="Lipid_Hydrolase"/>
</dbReference>
<comment type="caution">
    <text evidence="3">The sequence shown here is derived from an EMBL/GenBank/DDBJ whole genome shotgun (WGS) entry which is preliminary data.</text>
</comment>
<dbReference type="Proteomes" id="UP000726170">
    <property type="component" value="Unassembled WGS sequence"/>
</dbReference>
<dbReference type="EMBL" id="JAHLQF010000004">
    <property type="protein sequence ID" value="MBU5485802.1"/>
    <property type="molecule type" value="Genomic_DNA"/>
</dbReference>
<feature type="short sequence motif" description="DGA/G" evidence="1">
    <location>
        <begin position="205"/>
        <end position="207"/>
    </location>
</feature>
<keyword evidence="1" id="KW-0442">Lipid degradation</keyword>
<organism evidence="3 4">
    <name type="scientific">Clostridium mobile</name>
    <dbReference type="NCBI Taxonomy" id="2841512"/>
    <lineage>
        <taxon>Bacteria</taxon>
        <taxon>Bacillati</taxon>
        <taxon>Bacillota</taxon>
        <taxon>Clostridia</taxon>
        <taxon>Eubacteriales</taxon>
        <taxon>Clostridiaceae</taxon>
        <taxon>Clostridium</taxon>
    </lineage>
</organism>
<feature type="short sequence motif" description="GXSXG" evidence="1">
    <location>
        <begin position="41"/>
        <end position="45"/>
    </location>
</feature>
<dbReference type="Pfam" id="PF01734">
    <property type="entry name" value="Patatin"/>
    <property type="match status" value="1"/>
</dbReference>
<evidence type="ECO:0000313" key="4">
    <source>
        <dbReference type="Proteomes" id="UP000726170"/>
    </source>
</evidence>
<feature type="domain" description="PNPLA" evidence="2">
    <location>
        <begin position="10"/>
        <end position="218"/>
    </location>
</feature>
<evidence type="ECO:0000256" key="1">
    <source>
        <dbReference type="PROSITE-ProRule" id="PRU01161"/>
    </source>
</evidence>
<protein>
    <submittedName>
        <fullName evidence="3">Patatin-like phospholipase family protein</fullName>
    </submittedName>
</protein>
<dbReference type="PROSITE" id="PS51635">
    <property type="entry name" value="PNPLA"/>
    <property type="match status" value="1"/>
</dbReference>
<keyword evidence="1" id="KW-0378">Hydrolase</keyword>
<dbReference type="PANTHER" id="PTHR46394:SF1">
    <property type="entry name" value="PNPLA DOMAIN-CONTAINING PROTEIN"/>
    <property type="match status" value="1"/>
</dbReference>
<gene>
    <name evidence="3" type="ORF">KQI86_15890</name>
</gene>
<dbReference type="CDD" id="cd07207">
    <property type="entry name" value="Pat_ExoU_VipD_like"/>
    <property type="match status" value="1"/>
</dbReference>
<accession>A0ABS6EKY4</accession>
<keyword evidence="4" id="KW-1185">Reference proteome</keyword>
<reference evidence="3 4" key="1">
    <citation type="submission" date="2021-06" db="EMBL/GenBank/DDBJ databases">
        <authorList>
            <person name="Sun Q."/>
            <person name="Li D."/>
        </authorList>
    </citation>
    <scope>NUCLEOTIDE SEQUENCE [LARGE SCALE GENOMIC DNA]</scope>
    <source>
        <strain evidence="3 4">MSJ-11</strain>
    </source>
</reference>
<feature type="active site" description="Proton acceptor" evidence="1">
    <location>
        <position position="205"/>
    </location>
</feature>
<proteinExistence type="predicted"/>
<dbReference type="InterPro" id="IPR002641">
    <property type="entry name" value="PNPLA_dom"/>
</dbReference>
<sequence>MNKRNKLADAVFEGGGVKGIAFCGALKVMEDSGYSWRNIAGTSAGSIVAALLAVGYTADDIKILMEELDYRKIMDRRLGSAMNLAFYKGLYKGDYIREWLEEKLYLKMKDKLGDRKSVKFKDLLINGEEGILLKNPRYKRKYKLHIIATDLTRGRILILPEDIEYYGIDPNELDVSLAVRMSISIPMYFEPVILKDYRGKYYIVDGGVMSNFPVWLFDTEGDPEWPTIGFRLLDFKKAGKNHKITNIFNYFSALVETVLKNDINLEVTRMDNLRTIDINNLGVKATDFKISDEKIQELYLSGENSAIEFLNDWEYNYTTYVQLRKRLRLTQI</sequence>
<dbReference type="RefSeq" id="WP_216440406.1">
    <property type="nucleotide sequence ID" value="NZ_JAHLQF010000004.1"/>
</dbReference>
<feature type="short sequence motif" description="GXGXXG" evidence="1">
    <location>
        <begin position="14"/>
        <end position="19"/>
    </location>
</feature>
<feature type="active site" description="Nucleophile" evidence="1">
    <location>
        <position position="43"/>
    </location>
</feature>
<evidence type="ECO:0000259" key="2">
    <source>
        <dbReference type="PROSITE" id="PS51635"/>
    </source>
</evidence>
<name>A0ABS6EKY4_9CLOT</name>
<dbReference type="PANTHER" id="PTHR46394">
    <property type="entry name" value="ANNEXIN"/>
    <property type="match status" value="1"/>
</dbReference>